<feature type="transmembrane region" description="Helical" evidence="6">
    <location>
        <begin position="114"/>
        <end position="132"/>
    </location>
</feature>
<dbReference type="Proteomes" id="UP000005239">
    <property type="component" value="Unassembled WGS sequence"/>
</dbReference>
<dbReference type="InterPro" id="IPR000276">
    <property type="entry name" value="GPCR_Rhodpsn"/>
</dbReference>
<evidence type="ECO:0000256" key="4">
    <source>
        <dbReference type="ARBA" id="ARBA00023136"/>
    </source>
</evidence>
<evidence type="ECO:0000313" key="7">
    <source>
        <dbReference type="EnsemblMetazoa" id="PPA39560.1"/>
    </source>
</evidence>
<feature type="transmembrane region" description="Helical" evidence="6">
    <location>
        <begin position="78"/>
        <end position="102"/>
    </location>
</feature>
<dbReference type="GO" id="GO:0004930">
    <property type="term" value="F:G protein-coupled receptor activity"/>
    <property type="evidence" value="ECO:0007669"/>
    <property type="project" value="InterPro"/>
</dbReference>
<name>A0A2A6CEL3_PRIPA</name>
<feature type="transmembrane region" description="Helical" evidence="6">
    <location>
        <begin position="6"/>
        <end position="27"/>
    </location>
</feature>
<accession>A0A8R1YVM2</accession>
<keyword evidence="2 6" id="KW-0812">Transmembrane</keyword>
<reference evidence="8" key="1">
    <citation type="journal article" date="2008" name="Nat. Genet.">
        <title>The Pristionchus pacificus genome provides a unique perspective on nematode lifestyle and parasitism.</title>
        <authorList>
            <person name="Dieterich C."/>
            <person name="Clifton S.W."/>
            <person name="Schuster L.N."/>
            <person name="Chinwalla A."/>
            <person name="Delehaunty K."/>
            <person name="Dinkelacker I."/>
            <person name="Fulton L."/>
            <person name="Fulton R."/>
            <person name="Godfrey J."/>
            <person name="Minx P."/>
            <person name="Mitreva M."/>
            <person name="Roeseler W."/>
            <person name="Tian H."/>
            <person name="Witte H."/>
            <person name="Yang S.P."/>
            <person name="Wilson R.K."/>
            <person name="Sommer R.J."/>
        </authorList>
    </citation>
    <scope>NUCLEOTIDE SEQUENCE [LARGE SCALE GENOMIC DNA]</scope>
    <source>
        <strain evidence="8">PS312</strain>
    </source>
</reference>
<proteinExistence type="predicted"/>
<feature type="compositionally biased region" description="Low complexity" evidence="5">
    <location>
        <begin position="289"/>
        <end position="300"/>
    </location>
</feature>
<evidence type="ECO:0000256" key="6">
    <source>
        <dbReference type="SAM" id="Phobius"/>
    </source>
</evidence>
<accession>A0A2A6CEL3</accession>
<keyword evidence="4 6" id="KW-0472">Membrane</keyword>
<evidence type="ECO:0000256" key="5">
    <source>
        <dbReference type="SAM" id="MobiDB-lite"/>
    </source>
</evidence>
<organism evidence="7 8">
    <name type="scientific">Pristionchus pacificus</name>
    <name type="common">Parasitic nematode worm</name>
    <dbReference type="NCBI Taxonomy" id="54126"/>
    <lineage>
        <taxon>Eukaryota</taxon>
        <taxon>Metazoa</taxon>
        <taxon>Ecdysozoa</taxon>
        <taxon>Nematoda</taxon>
        <taxon>Chromadorea</taxon>
        <taxon>Rhabditida</taxon>
        <taxon>Rhabditina</taxon>
        <taxon>Diplogasteromorpha</taxon>
        <taxon>Diplogasteroidea</taxon>
        <taxon>Neodiplogasteridae</taxon>
        <taxon>Pristionchus</taxon>
    </lineage>
</organism>
<reference evidence="7" key="2">
    <citation type="submission" date="2022-06" db="UniProtKB">
        <authorList>
            <consortium name="EnsemblMetazoa"/>
        </authorList>
    </citation>
    <scope>IDENTIFICATION</scope>
    <source>
        <strain evidence="7">PS312</strain>
    </source>
</reference>
<dbReference type="GO" id="GO:0016020">
    <property type="term" value="C:membrane"/>
    <property type="evidence" value="ECO:0007669"/>
    <property type="project" value="UniProtKB-SubCell"/>
</dbReference>
<dbReference type="AlphaFoldDB" id="A0A2A6CEL3"/>
<dbReference type="SMART" id="SM01381">
    <property type="entry name" value="7TM_GPCR_Srsx"/>
    <property type="match status" value="1"/>
</dbReference>
<feature type="transmembrane region" description="Helical" evidence="6">
    <location>
        <begin position="163"/>
        <end position="184"/>
    </location>
</feature>
<evidence type="ECO:0000256" key="2">
    <source>
        <dbReference type="ARBA" id="ARBA00022692"/>
    </source>
</evidence>
<sequence length="306" mass="34777">MFAPLSLTIPIFLLSIIGLYGNIKFILMNRKEANLHKRLLLFLIAIQTPLCFTMFIDVLRDYCGIPLTRQSCLRFVGAIYACLVVAMSIFYCCMGVEMIALVAKPLLFSRLKAWWFHIPVYIGSLLHLYPVYMSWISPEDHGVTLCFSPMAISPDQRVYGKTLLWVCSIAMFIEDMIFLVYLLAKKSMLKNSFTSRQLIPSFAIVNIHLFFWIISTLIIMFSAELSAVSGISPLNLLNFTQLTSAVTFGQTYYAYFFANSQNRRAFLKRGPIAIFQPASESSVNQMQPTNSTTKNSISTSRPQLRN</sequence>
<gene>
    <name evidence="7" type="primary">WBGene00277929</name>
</gene>
<feature type="transmembrane region" description="Helical" evidence="6">
    <location>
        <begin position="239"/>
        <end position="258"/>
    </location>
</feature>
<comment type="subcellular location">
    <subcellularLocation>
        <location evidence="1">Membrane</location>
    </subcellularLocation>
</comment>
<keyword evidence="8" id="KW-1185">Reference proteome</keyword>
<feature type="region of interest" description="Disordered" evidence="5">
    <location>
        <begin position="280"/>
        <end position="306"/>
    </location>
</feature>
<protein>
    <submittedName>
        <fullName evidence="7">Uncharacterized protein</fullName>
    </submittedName>
</protein>
<evidence type="ECO:0000313" key="8">
    <source>
        <dbReference type="Proteomes" id="UP000005239"/>
    </source>
</evidence>
<evidence type="ECO:0000256" key="3">
    <source>
        <dbReference type="ARBA" id="ARBA00022989"/>
    </source>
</evidence>
<keyword evidence="3 6" id="KW-1133">Transmembrane helix</keyword>
<feature type="transmembrane region" description="Helical" evidence="6">
    <location>
        <begin position="205"/>
        <end position="227"/>
    </location>
</feature>
<feature type="transmembrane region" description="Helical" evidence="6">
    <location>
        <begin position="39"/>
        <end position="58"/>
    </location>
</feature>
<evidence type="ECO:0000256" key="1">
    <source>
        <dbReference type="ARBA" id="ARBA00004370"/>
    </source>
</evidence>
<dbReference type="EnsemblMetazoa" id="PPA39560.1">
    <property type="protein sequence ID" value="PPA39560.1"/>
    <property type="gene ID" value="WBGene00277929"/>
</dbReference>